<evidence type="ECO:0000313" key="3">
    <source>
        <dbReference type="Proteomes" id="UP000199120"/>
    </source>
</evidence>
<dbReference type="InterPro" id="IPR036812">
    <property type="entry name" value="NAD(P)_OxRdtase_dom_sf"/>
</dbReference>
<dbReference type="EMBL" id="FOAJ01000001">
    <property type="protein sequence ID" value="SEK28164.1"/>
    <property type="molecule type" value="Genomic_DNA"/>
</dbReference>
<name>A0A1H7FQT7_9BURK</name>
<dbReference type="Pfam" id="PF00248">
    <property type="entry name" value="Aldo_ket_red"/>
    <property type="match status" value="1"/>
</dbReference>
<dbReference type="Gene3D" id="3.20.20.100">
    <property type="entry name" value="NADP-dependent oxidoreductase domain"/>
    <property type="match status" value="1"/>
</dbReference>
<evidence type="ECO:0000313" key="2">
    <source>
        <dbReference type="EMBL" id="SEK28164.1"/>
    </source>
</evidence>
<dbReference type="SUPFAM" id="SSF51430">
    <property type="entry name" value="NAD(P)-linked oxidoreductase"/>
    <property type="match status" value="1"/>
</dbReference>
<organism evidence="2 3">
    <name type="scientific">Paraburkholderia caballeronis</name>
    <dbReference type="NCBI Taxonomy" id="416943"/>
    <lineage>
        <taxon>Bacteria</taxon>
        <taxon>Pseudomonadati</taxon>
        <taxon>Pseudomonadota</taxon>
        <taxon>Betaproteobacteria</taxon>
        <taxon>Burkholderiales</taxon>
        <taxon>Burkholderiaceae</taxon>
        <taxon>Paraburkholderia</taxon>
    </lineage>
</organism>
<feature type="domain" description="NADP-dependent oxidoreductase" evidence="1">
    <location>
        <begin position="1"/>
        <end position="56"/>
    </location>
</feature>
<accession>A0A1H7FQT7</accession>
<sequence>MANEVGATPGEVAIAWVAAKGSLPIIGPRKVAPLESNLASIKVALSVEQIARLDEVGAVAPIFPHAMLDVPETWQGYAGGRAEQFVCPSSRWPD</sequence>
<proteinExistence type="predicted"/>
<protein>
    <submittedName>
        <fullName evidence="2">Aldo/keto reductase family protein</fullName>
    </submittedName>
</protein>
<gene>
    <name evidence="2" type="ORF">SAMN05192542_101432</name>
</gene>
<dbReference type="InterPro" id="IPR023210">
    <property type="entry name" value="NADP_OxRdtase_dom"/>
</dbReference>
<reference evidence="3" key="1">
    <citation type="submission" date="2016-10" db="EMBL/GenBank/DDBJ databases">
        <authorList>
            <person name="Varghese N."/>
            <person name="Submissions S."/>
        </authorList>
    </citation>
    <scope>NUCLEOTIDE SEQUENCE [LARGE SCALE GENOMIC DNA]</scope>
    <source>
        <strain evidence="3">LMG 26416</strain>
    </source>
</reference>
<dbReference type="AlphaFoldDB" id="A0A1H7FQT7"/>
<evidence type="ECO:0000259" key="1">
    <source>
        <dbReference type="Pfam" id="PF00248"/>
    </source>
</evidence>
<keyword evidence="3" id="KW-1185">Reference proteome</keyword>
<dbReference type="Proteomes" id="UP000199120">
    <property type="component" value="Unassembled WGS sequence"/>
</dbReference>